<proteinExistence type="predicted"/>
<evidence type="ECO:0000256" key="1">
    <source>
        <dbReference type="SAM" id="MobiDB-lite"/>
    </source>
</evidence>
<keyword evidence="2" id="KW-1133">Transmembrane helix</keyword>
<dbReference type="InterPro" id="IPR002931">
    <property type="entry name" value="Transglutaminase-like"/>
</dbReference>
<evidence type="ECO:0000259" key="3">
    <source>
        <dbReference type="SMART" id="SM00460"/>
    </source>
</evidence>
<feature type="transmembrane region" description="Helical" evidence="2">
    <location>
        <begin position="619"/>
        <end position="636"/>
    </location>
</feature>
<feature type="transmembrane region" description="Helical" evidence="2">
    <location>
        <begin position="113"/>
        <end position="134"/>
    </location>
</feature>
<dbReference type="SMART" id="SM00460">
    <property type="entry name" value="TGc"/>
    <property type="match status" value="1"/>
</dbReference>
<evidence type="ECO:0000313" key="5">
    <source>
        <dbReference type="Proteomes" id="UP000252585"/>
    </source>
</evidence>
<protein>
    <submittedName>
        <fullName evidence="4">Transglutaminase-like putative cysteine protease</fullName>
    </submittedName>
</protein>
<feature type="compositionally biased region" description="Low complexity" evidence="1">
    <location>
        <begin position="564"/>
        <end position="573"/>
    </location>
</feature>
<dbReference type="Gene3D" id="3.10.620.30">
    <property type="match status" value="1"/>
</dbReference>
<dbReference type="Pfam" id="PF11992">
    <property type="entry name" value="TgpA_N"/>
    <property type="match status" value="1"/>
</dbReference>
<dbReference type="AlphaFoldDB" id="A0A368XDA6"/>
<dbReference type="InterPro" id="IPR052901">
    <property type="entry name" value="Bact_TGase-like"/>
</dbReference>
<feature type="transmembrane region" description="Helical" evidence="2">
    <location>
        <begin position="141"/>
        <end position="160"/>
    </location>
</feature>
<evidence type="ECO:0000313" key="4">
    <source>
        <dbReference type="EMBL" id="RCW65825.1"/>
    </source>
</evidence>
<name>A0A368XDA6_9BACI</name>
<feature type="transmembrane region" description="Helical" evidence="2">
    <location>
        <begin position="7"/>
        <end position="27"/>
    </location>
</feature>
<dbReference type="EMBL" id="QPJJ01000010">
    <property type="protein sequence ID" value="RCW65825.1"/>
    <property type="molecule type" value="Genomic_DNA"/>
</dbReference>
<dbReference type="Proteomes" id="UP000252585">
    <property type="component" value="Unassembled WGS sequence"/>
</dbReference>
<dbReference type="RefSeq" id="WP_114353491.1">
    <property type="nucleotide sequence ID" value="NZ_QPJJ01000010.1"/>
</dbReference>
<feature type="transmembrane region" description="Helical" evidence="2">
    <location>
        <begin position="166"/>
        <end position="183"/>
    </location>
</feature>
<gene>
    <name evidence="4" type="ORF">DFR57_11042</name>
</gene>
<dbReference type="Pfam" id="PF01841">
    <property type="entry name" value="Transglut_core"/>
    <property type="match status" value="1"/>
</dbReference>
<feature type="compositionally biased region" description="Acidic residues" evidence="1">
    <location>
        <begin position="574"/>
        <end position="601"/>
    </location>
</feature>
<reference evidence="4 5" key="1">
    <citation type="submission" date="2018-07" db="EMBL/GenBank/DDBJ databases">
        <title>Genomic Encyclopedia of Type Strains, Phase IV (KMG-IV): sequencing the most valuable type-strain genomes for metagenomic binning, comparative biology and taxonomic classification.</title>
        <authorList>
            <person name="Goeker M."/>
        </authorList>
    </citation>
    <scope>NUCLEOTIDE SEQUENCE [LARGE SCALE GENOMIC DNA]</scope>
    <source>
        <strain evidence="4 5">DSM 27696</strain>
    </source>
</reference>
<dbReference type="PANTHER" id="PTHR42736:SF1">
    <property type="entry name" value="PROTEIN-GLUTAMINE GAMMA-GLUTAMYLTRANSFERASE"/>
    <property type="match status" value="1"/>
</dbReference>
<feature type="transmembrane region" description="Helical" evidence="2">
    <location>
        <begin position="61"/>
        <end position="79"/>
    </location>
</feature>
<feature type="transmembrane region" description="Helical" evidence="2">
    <location>
        <begin position="39"/>
        <end position="56"/>
    </location>
</feature>
<feature type="domain" description="Transglutaminase-like" evidence="3">
    <location>
        <begin position="472"/>
        <end position="550"/>
    </location>
</feature>
<dbReference type="InterPro" id="IPR038765">
    <property type="entry name" value="Papain-like_cys_pep_sf"/>
</dbReference>
<keyword evidence="2" id="KW-0812">Transmembrane</keyword>
<dbReference type="PANTHER" id="PTHR42736">
    <property type="entry name" value="PROTEIN-GLUTAMINE GAMMA-GLUTAMYLTRANSFERASE"/>
    <property type="match status" value="1"/>
</dbReference>
<dbReference type="OrthoDB" id="9804872at2"/>
<dbReference type="GO" id="GO:0006508">
    <property type="term" value="P:proteolysis"/>
    <property type="evidence" value="ECO:0007669"/>
    <property type="project" value="UniProtKB-KW"/>
</dbReference>
<sequence>MNNHKSLADFYPFFIYLAGFLLFWEWLRPLATITDTGSVYVFVIYTAICFGVSYYVKNPFLVSFIKLMTLFIAIDYLFLPEQLFSPAWFDELRLHVGFNIDIIMQQEWQEMTALFRSLLFFLLLWLMSYLLHYWFLIAKRFFLFILLTFIYVAIVDTFTMYDGSSAIVRTFVISLVAMGITHYMKENQGEKATTTAKELSGYWIIPLLAMVVLATVVGYFAPKFDPQWPDPVPFIKSTAENAGFQEGDTVRKVGYGEDDSRLGGSFLADDSPVFEAIAPKRQYWRIESKDIYTGKGWGRSSDLNYLPLEDGIVEWESFSSDVETTDYQASIQFAEETNLPKVVYPYGVARFNSGPSTQFFMDNASGMIEAELSEQDINLSYLVEYQYPSFSVDRLQEVEGDDPESIRDRYLQLPDELPERVRELAAEVVDEDESRYEKAKKIESYFSNNGFLYQTEDVPVPEGDEDYVDQFLFETQVGYCDNFSTSMVVMLRSLDIPARWVKGFTGGEMAEDQPSLPPEYQLYEVTNNNAHSWVEVFFPDIGWVPFEPTSGFVNPVDFYEEASTDPNNPNEPTTPEEDTTPEEEEETEETAGQELDLEDENALGAGGDGSGSGVNLTKWIITVSIIALVALLFMVYRKRDDIKRWYWKKRAKKRLKEDNVEHSYNFLLMLLEKKVKRREKGQTLREYAKTIDDWLLTDDMSKITSIRERNLYRENTGTNEKDDFTELFENLIGQILP</sequence>
<feature type="transmembrane region" description="Helical" evidence="2">
    <location>
        <begin position="203"/>
        <end position="221"/>
    </location>
</feature>
<comment type="caution">
    <text evidence="4">The sequence shown here is derived from an EMBL/GenBank/DDBJ whole genome shotgun (WGS) entry which is preliminary data.</text>
</comment>
<accession>A0A368XDA6</accession>
<dbReference type="SUPFAM" id="SSF54001">
    <property type="entry name" value="Cysteine proteinases"/>
    <property type="match status" value="1"/>
</dbReference>
<dbReference type="InterPro" id="IPR021878">
    <property type="entry name" value="TgpA_N"/>
</dbReference>
<organism evidence="4 5">
    <name type="scientific">Saliterribacillus persicus</name>
    <dbReference type="NCBI Taxonomy" id="930114"/>
    <lineage>
        <taxon>Bacteria</taxon>
        <taxon>Bacillati</taxon>
        <taxon>Bacillota</taxon>
        <taxon>Bacilli</taxon>
        <taxon>Bacillales</taxon>
        <taxon>Bacillaceae</taxon>
        <taxon>Saliterribacillus</taxon>
    </lineage>
</organism>
<feature type="region of interest" description="Disordered" evidence="1">
    <location>
        <begin position="559"/>
        <end position="608"/>
    </location>
</feature>
<keyword evidence="4" id="KW-0645">Protease</keyword>
<evidence type="ECO:0000256" key="2">
    <source>
        <dbReference type="SAM" id="Phobius"/>
    </source>
</evidence>
<keyword evidence="5" id="KW-1185">Reference proteome</keyword>
<keyword evidence="2" id="KW-0472">Membrane</keyword>
<keyword evidence="4" id="KW-0378">Hydrolase</keyword>
<dbReference type="GO" id="GO:0008233">
    <property type="term" value="F:peptidase activity"/>
    <property type="evidence" value="ECO:0007669"/>
    <property type="project" value="UniProtKB-KW"/>
</dbReference>